<dbReference type="SUPFAM" id="SSF46689">
    <property type="entry name" value="Homeodomain-like"/>
    <property type="match status" value="2"/>
</dbReference>
<keyword evidence="4" id="KW-0804">Transcription</keyword>
<dbReference type="InterPro" id="IPR014710">
    <property type="entry name" value="RmlC-like_jellyroll"/>
</dbReference>
<dbReference type="PROSITE" id="PS01124">
    <property type="entry name" value="HTH_ARAC_FAMILY_2"/>
    <property type="match status" value="1"/>
</dbReference>
<sequence>MREESMSESQINLRETHIVGSHTHEQIVGKQACQALSLHRIGLVGMSQARPPFRFERPRPFNSQLLLCLEGWGMILVDGEWQRCPPGTAYLTPPGVAHAYRAVEERPWSVCWVAYDDSLEQASIGGESTRQVQVDPQPLAAVIAGLYREYIGQAEPAAMQQWAELIALYAQRIIGPERQERRLQQLWEHVNQDISHDWSNEALANQLGISSEQLRRLCLQQLGESPMKYLTLLRMRRAMALLSSDSYSVEQVAMRIGYHNAFAFSTAFKRAAGVSPSAYRDQMRKSKG</sequence>
<evidence type="ECO:0000256" key="4">
    <source>
        <dbReference type="ARBA" id="ARBA00023163"/>
    </source>
</evidence>
<dbReference type="GO" id="GO:0003700">
    <property type="term" value="F:DNA-binding transcription factor activity"/>
    <property type="evidence" value="ECO:0007669"/>
    <property type="project" value="InterPro"/>
</dbReference>
<dbReference type="InterPro" id="IPR003313">
    <property type="entry name" value="AraC-bd"/>
</dbReference>
<accession>A0A8J3I504</accession>
<keyword evidence="1" id="KW-0805">Transcription regulation</keyword>
<dbReference type="SMART" id="SM00342">
    <property type="entry name" value="HTH_ARAC"/>
    <property type="match status" value="1"/>
</dbReference>
<dbReference type="Gene3D" id="1.10.10.60">
    <property type="entry name" value="Homeodomain-like"/>
    <property type="match status" value="1"/>
</dbReference>
<protein>
    <submittedName>
        <fullName evidence="6">AraC family transcriptional regulator</fullName>
    </submittedName>
</protein>
<proteinExistence type="predicted"/>
<dbReference type="AlphaFoldDB" id="A0A8J3I504"/>
<dbReference type="Pfam" id="PF02311">
    <property type="entry name" value="AraC_binding"/>
    <property type="match status" value="1"/>
</dbReference>
<evidence type="ECO:0000313" key="7">
    <source>
        <dbReference type="Proteomes" id="UP000612362"/>
    </source>
</evidence>
<evidence type="ECO:0000256" key="3">
    <source>
        <dbReference type="ARBA" id="ARBA00023159"/>
    </source>
</evidence>
<name>A0A8J3I504_9CHLR</name>
<dbReference type="InterPro" id="IPR050204">
    <property type="entry name" value="AraC_XylS_family_regulators"/>
</dbReference>
<evidence type="ECO:0000313" key="6">
    <source>
        <dbReference type="EMBL" id="GHO49604.1"/>
    </source>
</evidence>
<comment type="caution">
    <text evidence="6">The sequence shown here is derived from an EMBL/GenBank/DDBJ whole genome shotgun (WGS) entry which is preliminary data.</text>
</comment>
<evidence type="ECO:0000256" key="2">
    <source>
        <dbReference type="ARBA" id="ARBA00023125"/>
    </source>
</evidence>
<dbReference type="PANTHER" id="PTHR46796:SF7">
    <property type="entry name" value="ARAC FAMILY TRANSCRIPTIONAL REGULATOR"/>
    <property type="match status" value="1"/>
</dbReference>
<keyword evidence="2" id="KW-0238">DNA-binding</keyword>
<gene>
    <name evidence="6" type="ORF">KSX_77670</name>
</gene>
<evidence type="ECO:0000259" key="5">
    <source>
        <dbReference type="PROSITE" id="PS01124"/>
    </source>
</evidence>
<dbReference type="InterPro" id="IPR020449">
    <property type="entry name" value="Tscrpt_reg_AraC-type_HTH"/>
</dbReference>
<dbReference type="InterPro" id="IPR037923">
    <property type="entry name" value="HTH-like"/>
</dbReference>
<dbReference type="InterPro" id="IPR018060">
    <property type="entry name" value="HTH_AraC"/>
</dbReference>
<feature type="domain" description="HTH araC/xylS-type" evidence="5">
    <location>
        <begin position="184"/>
        <end position="282"/>
    </location>
</feature>
<dbReference type="InterPro" id="IPR018062">
    <property type="entry name" value="HTH_AraC-typ_CS"/>
</dbReference>
<dbReference type="GO" id="GO:0043565">
    <property type="term" value="F:sequence-specific DNA binding"/>
    <property type="evidence" value="ECO:0007669"/>
    <property type="project" value="InterPro"/>
</dbReference>
<organism evidence="6 7">
    <name type="scientific">Ktedonospora formicarum</name>
    <dbReference type="NCBI Taxonomy" id="2778364"/>
    <lineage>
        <taxon>Bacteria</taxon>
        <taxon>Bacillati</taxon>
        <taxon>Chloroflexota</taxon>
        <taxon>Ktedonobacteria</taxon>
        <taxon>Ktedonobacterales</taxon>
        <taxon>Ktedonobacteraceae</taxon>
        <taxon>Ktedonospora</taxon>
    </lineage>
</organism>
<dbReference type="SUPFAM" id="SSF51215">
    <property type="entry name" value="Regulatory protein AraC"/>
    <property type="match status" value="1"/>
</dbReference>
<dbReference type="Proteomes" id="UP000612362">
    <property type="component" value="Unassembled WGS sequence"/>
</dbReference>
<dbReference type="InterPro" id="IPR009057">
    <property type="entry name" value="Homeodomain-like_sf"/>
</dbReference>
<keyword evidence="3" id="KW-0010">Activator</keyword>
<dbReference type="PANTHER" id="PTHR46796">
    <property type="entry name" value="HTH-TYPE TRANSCRIPTIONAL ACTIVATOR RHAS-RELATED"/>
    <property type="match status" value="1"/>
</dbReference>
<dbReference type="Pfam" id="PF12833">
    <property type="entry name" value="HTH_18"/>
    <property type="match status" value="1"/>
</dbReference>
<reference evidence="6" key="1">
    <citation type="submission" date="2020-10" db="EMBL/GenBank/DDBJ databases">
        <title>Taxonomic study of unclassified bacteria belonging to the class Ktedonobacteria.</title>
        <authorList>
            <person name="Yabe S."/>
            <person name="Wang C.M."/>
            <person name="Zheng Y."/>
            <person name="Sakai Y."/>
            <person name="Cavaletti L."/>
            <person name="Monciardini P."/>
            <person name="Donadio S."/>
        </authorList>
    </citation>
    <scope>NUCLEOTIDE SEQUENCE</scope>
    <source>
        <strain evidence="6">SOSP1-1</strain>
    </source>
</reference>
<dbReference type="EMBL" id="BNJF01000005">
    <property type="protein sequence ID" value="GHO49604.1"/>
    <property type="molecule type" value="Genomic_DNA"/>
</dbReference>
<keyword evidence="7" id="KW-1185">Reference proteome</keyword>
<dbReference type="Gene3D" id="2.60.120.10">
    <property type="entry name" value="Jelly Rolls"/>
    <property type="match status" value="1"/>
</dbReference>
<evidence type="ECO:0000256" key="1">
    <source>
        <dbReference type="ARBA" id="ARBA00023015"/>
    </source>
</evidence>
<dbReference type="PRINTS" id="PR00032">
    <property type="entry name" value="HTHARAC"/>
</dbReference>
<dbReference type="PROSITE" id="PS00041">
    <property type="entry name" value="HTH_ARAC_FAMILY_1"/>
    <property type="match status" value="1"/>
</dbReference>